<dbReference type="Gene3D" id="3.40.50.300">
    <property type="entry name" value="P-loop containing nucleotide triphosphate hydrolases"/>
    <property type="match status" value="1"/>
</dbReference>
<dbReference type="PANTHER" id="PTHR33463">
    <property type="entry name" value="NB-ARC DOMAIN-CONTAINING PROTEIN-RELATED"/>
    <property type="match status" value="1"/>
</dbReference>
<dbReference type="SMART" id="SM00369">
    <property type="entry name" value="LRR_TYP"/>
    <property type="match status" value="2"/>
</dbReference>
<feature type="domain" description="NB-ARC" evidence="7">
    <location>
        <begin position="164"/>
        <end position="329"/>
    </location>
</feature>
<dbReference type="SUPFAM" id="SSF52540">
    <property type="entry name" value="P-loop containing nucleoside triphosphate hydrolases"/>
    <property type="match status" value="1"/>
</dbReference>
<dbReference type="InterPro" id="IPR003591">
    <property type="entry name" value="Leu-rich_rpt_typical-subtyp"/>
</dbReference>
<accession>A0ABQ8GXD2</accession>
<dbReference type="PRINTS" id="PR00364">
    <property type="entry name" value="DISEASERSIST"/>
</dbReference>
<dbReference type="PANTHER" id="PTHR33463:SF202">
    <property type="entry name" value="NB-ARC DOMAIN-CONTAINING PROTEIN"/>
    <property type="match status" value="1"/>
</dbReference>
<sequence length="1154" mass="131246">MEVVASITGSIVVEAGRLLCGSIYTKISNTVRIQSNINVLEKEMKNLISIRNDMRSQLAMAEKDGKLPSTEVKEWLRNVEDFMFEVGLMQEGMTANDKKLNRCFFSCSPPCRRCRKVSRMLKEVQDLVKAASFPNGLLTANDAAETVEHIPGPSIQDQSTASKTLAKVMDLLKNDGVKRIGVWGTGGVGKTTVVKNLNNRLKTDSSLQPFGMVIWATVSKELDLKQVQLQIAERLNWKVKVEETVERVGIRLHGRLMKESNFLLILDDVWEAIDLDYLGIPRPEEHVGSNIILTSRNLEVCRAMKTDVEVRVDFLNGVEAWHLFCQSAGEVASLDTIKPFAEEIARECNGLPLAVITMGTAMRGKIKVKLWKHALNELRKSVPAIKGIENNVYKSLKWSYDSLEGENTKSCFLYCSLFPEDFSIEVNELVRYWLAEGLIDEQENYEDSFNRGIALIENLKDCCLLEDGAREDTVKMHDVVRDVAIWIASSLENRNRSLVRSGIGLNEISEVELVNSLRRVSFMNSKITSLPDCEIQCSEASTLLLQGNFPLDRIPERFLQGFPALRVLNMSGTRIQSLPLSLLQLHDLRALILRDCFYLTDLPPLGCLTKLQVLDLCATSITELPRGLENLINLRELNLSRTHYLKTIQPETISRLHSLEVLDMTLSDYHWGVKGQVEESQITFEDLGCLQRLLVLLTRLEGIPSLGSENLAWICRVKRFQFFIGPTANSLPTKHDKRRVTISGLNLSREWIGWLLSNATSLVLNHCWGLNQMLETLVINSINCFTSLKSLTIASSNSYLRPAGGCAAHDDLLPNLEELHLHDLTYLESISELVGHLGLRFFRLKLLEVTQCSRLKYLLTYGSFILSLPNLEEIKVSFCENLFQLFNYYSEQDTNCFSKKKKEQDTNSEPVVPNLRTLELKNLPKLRTLCRYKECWPRLEQVEVFKSNLLTKMPLTTQNENTMKEIRGELQWWRQLDCDSETKSSLQPYFKQTGAKQELRPMEMQKIDGIVFCYHLFNSHALLDSVMYLLLVLQFPLLVTTVVQRPQPSLLYASGRYRLSMETARMLEEVERLLKVGHIAANMHFGMVIRATVSKKLDLKEVQIQLAERLKMEVKTLEVTHCPNLHHVLSYGDSGFNTETLEEIKLASVTIWKS</sequence>
<keyword evidence="2" id="KW-0433">Leucine-rich repeat</keyword>
<evidence type="ECO:0000256" key="1">
    <source>
        <dbReference type="ARBA" id="ARBA00008894"/>
    </source>
</evidence>
<name>A0ABQ8GXD2_9ROSI</name>
<keyword evidence="6" id="KW-0067">ATP-binding</keyword>
<keyword evidence="5" id="KW-0611">Plant defense</keyword>
<keyword evidence="3" id="KW-0677">Repeat</keyword>
<dbReference type="InterPro" id="IPR058922">
    <property type="entry name" value="WHD_DRP"/>
</dbReference>
<gene>
    <name evidence="10" type="ORF">JRO89_XSUnG0189800</name>
</gene>
<dbReference type="InterPro" id="IPR057135">
    <property type="entry name" value="At4g27190-like_LRR"/>
</dbReference>
<dbReference type="InterPro" id="IPR002182">
    <property type="entry name" value="NB-ARC"/>
</dbReference>
<keyword evidence="11" id="KW-1185">Reference proteome</keyword>
<dbReference type="Pfam" id="PF00931">
    <property type="entry name" value="NB-ARC"/>
    <property type="match status" value="1"/>
</dbReference>
<organism evidence="10 11">
    <name type="scientific">Xanthoceras sorbifolium</name>
    <dbReference type="NCBI Taxonomy" id="99658"/>
    <lineage>
        <taxon>Eukaryota</taxon>
        <taxon>Viridiplantae</taxon>
        <taxon>Streptophyta</taxon>
        <taxon>Embryophyta</taxon>
        <taxon>Tracheophyta</taxon>
        <taxon>Spermatophyta</taxon>
        <taxon>Magnoliopsida</taxon>
        <taxon>eudicotyledons</taxon>
        <taxon>Gunneridae</taxon>
        <taxon>Pentapetalae</taxon>
        <taxon>rosids</taxon>
        <taxon>malvids</taxon>
        <taxon>Sapindales</taxon>
        <taxon>Sapindaceae</taxon>
        <taxon>Xanthoceroideae</taxon>
        <taxon>Xanthoceras</taxon>
    </lineage>
</organism>
<evidence type="ECO:0000259" key="7">
    <source>
        <dbReference type="Pfam" id="PF00931"/>
    </source>
</evidence>
<evidence type="ECO:0000256" key="6">
    <source>
        <dbReference type="ARBA" id="ARBA00022840"/>
    </source>
</evidence>
<protein>
    <recommendedName>
        <fullName evidence="12">AAA+ ATPase domain-containing protein</fullName>
    </recommendedName>
</protein>
<evidence type="ECO:0000259" key="9">
    <source>
        <dbReference type="Pfam" id="PF23559"/>
    </source>
</evidence>
<evidence type="ECO:0000256" key="4">
    <source>
        <dbReference type="ARBA" id="ARBA00022741"/>
    </source>
</evidence>
<proteinExistence type="inferred from homology"/>
<evidence type="ECO:0000259" key="8">
    <source>
        <dbReference type="Pfam" id="PF23247"/>
    </source>
</evidence>
<evidence type="ECO:0008006" key="12">
    <source>
        <dbReference type="Google" id="ProtNLM"/>
    </source>
</evidence>
<evidence type="ECO:0000256" key="3">
    <source>
        <dbReference type="ARBA" id="ARBA00022737"/>
    </source>
</evidence>
<dbReference type="Pfam" id="PF23559">
    <property type="entry name" value="WHD_DRP"/>
    <property type="match status" value="1"/>
</dbReference>
<dbReference type="Pfam" id="PF23247">
    <property type="entry name" value="LRR_RPS2"/>
    <property type="match status" value="1"/>
</dbReference>
<keyword evidence="4" id="KW-0547">Nucleotide-binding</keyword>
<comment type="caution">
    <text evidence="10">The sequence shown here is derived from an EMBL/GenBank/DDBJ whole genome shotgun (WGS) entry which is preliminary data.</text>
</comment>
<evidence type="ECO:0000313" key="10">
    <source>
        <dbReference type="EMBL" id="KAH7511570.1"/>
    </source>
</evidence>
<dbReference type="InterPro" id="IPR032675">
    <property type="entry name" value="LRR_dom_sf"/>
</dbReference>
<dbReference type="InterPro" id="IPR042197">
    <property type="entry name" value="Apaf_helical"/>
</dbReference>
<dbReference type="Proteomes" id="UP000827721">
    <property type="component" value="Unassembled WGS sequence"/>
</dbReference>
<dbReference type="InterPro" id="IPR050905">
    <property type="entry name" value="Plant_NBS-LRR"/>
</dbReference>
<dbReference type="EMBL" id="JAFEMO010000535">
    <property type="protein sequence ID" value="KAH7511570.1"/>
    <property type="molecule type" value="Genomic_DNA"/>
</dbReference>
<dbReference type="InterPro" id="IPR027417">
    <property type="entry name" value="P-loop_NTPase"/>
</dbReference>
<dbReference type="Pfam" id="PF13855">
    <property type="entry name" value="LRR_8"/>
    <property type="match status" value="1"/>
</dbReference>
<comment type="similarity">
    <text evidence="1">Belongs to the disease resistance NB-LRR family.</text>
</comment>
<dbReference type="SUPFAM" id="SSF52058">
    <property type="entry name" value="L domain-like"/>
    <property type="match status" value="1"/>
</dbReference>
<feature type="domain" description="Disease resistance protein At4g27190-like leucine-rich repeats" evidence="8">
    <location>
        <begin position="816"/>
        <end position="946"/>
    </location>
</feature>
<dbReference type="InterPro" id="IPR001611">
    <property type="entry name" value="Leu-rich_rpt"/>
</dbReference>
<evidence type="ECO:0000313" key="11">
    <source>
        <dbReference type="Proteomes" id="UP000827721"/>
    </source>
</evidence>
<feature type="domain" description="Disease resistance protein winged helix" evidence="9">
    <location>
        <begin position="417"/>
        <end position="484"/>
    </location>
</feature>
<evidence type="ECO:0000256" key="2">
    <source>
        <dbReference type="ARBA" id="ARBA00022614"/>
    </source>
</evidence>
<dbReference type="Gene3D" id="3.80.10.10">
    <property type="entry name" value="Ribonuclease Inhibitor"/>
    <property type="match status" value="2"/>
</dbReference>
<reference evidence="10 11" key="1">
    <citation type="submission" date="2021-02" db="EMBL/GenBank/DDBJ databases">
        <title>Plant Genome Project.</title>
        <authorList>
            <person name="Zhang R.-G."/>
        </authorList>
    </citation>
    <scope>NUCLEOTIDE SEQUENCE [LARGE SCALE GENOMIC DNA]</scope>
    <source>
        <tissue evidence="10">Leaves</tissue>
    </source>
</reference>
<evidence type="ECO:0000256" key="5">
    <source>
        <dbReference type="ARBA" id="ARBA00022821"/>
    </source>
</evidence>
<dbReference type="Gene3D" id="1.10.8.430">
    <property type="entry name" value="Helical domain of apoptotic protease-activating factors"/>
    <property type="match status" value="1"/>
</dbReference>